<dbReference type="EMBL" id="SDMP01000020">
    <property type="protein sequence ID" value="RYQ84524.1"/>
    <property type="molecule type" value="Genomic_DNA"/>
</dbReference>
<dbReference type="GO" id="GO:0005829">
    <property type="term" value="C:cytosol"/>
    <property type="evidence" value="ECO:0007669"/>
    <property type="project" value="TreeGrafter"/>
</dbReference>
<dbReference type="GO" id="GO:0046872">
    <property type="term" value="F:metal ion binding"/>
    <property type="evidence" value="ECO:0007669"/>
    <property type="project" value="UniProtKB-KW"/>
</dbReference>
<evidence type="ECO:0000313" key="6">
    <source>
        <dbReference type="Proteomes" id="UP000289738"/>
    </source>
</evidence>
<keyword evidence="2" id="KW-0479">Metal-binding</keyword>
<dbReference type="PANTHER" id="PTHR30457:SF0">
    <property type="entry name" value="PHOSPHATASE, PUTATIVE (AFU_ORTHOLOGUE AFUA_4G01070)-RELATED"/>
    <property type="match status" value="1"/>
</dbReference>
<dbReference type="Gene3D" id="2.70.40.10">
    <property type="match status" value="1"/>
</dbReference>
<comment type="caution">
    <text evidence="5">The sequence shown here is derived from an EMBL/GenBank/DDBJ whole genome shotgun (WGS) entry which is preliminary data.</text>
</comment>
<dbReference type="Pfam" id="PF01975">
    <property type="entry name" value="SurE"/>
    <property type="match status" value="1"/>
</dbReference>
<dbReference type="InterPro" id="IPR036523">
    <property type="entry name" value="SurE-like_sf"/>
</dbReference>
<accession>A0A444X4D1</accession>
<reference evidence="5 6" key="1">
    <citation type="submission" date="2019-01" db="EMBL/GenBank/DDBJ databases">
        <title>Sequencing of cultivated peanut Arachis hypogaea provides insights into genome evolution and oil improvement.</title>
        <authorList>
            <person name="Chen X."/>
        </authorList>
    </citation>
    <scope>NUCLEOTIDE SEQUENCE [LARGE SCALE GENOMIC DNA]</scope>
    <source>
        <strain evidence="6">cv. Fuhuasheng</strain>
        <tissue evidence="5">Leaves</tissue>
    </source>
</reference>
<keyword evidence="3" id="KW-0378">Hydrolase</keyword>
<sequence length="221" mass="24543">MAVLNRRFHTHIKRKKLQSLAHSTPFFLLAKASILSEHTILSFPQCKEALRQRLLPSRASPLSAGYDLSRYLSLSTKIETDAVLFLHKIPARGEALVATDISISIPEGTDFFVFVWEDFDEFSDVDELYSSLPLDKILLQSPLGYLSVYSGIVAGAREAFFNDIPAISVSYDWVKGKSNVHDFILAAQACIPIISAVLVEIKNQSNVMTIFAICVSYVTNG</sequence>
<dbReference type="InterPro" id="IPR036157">
    <property type="entry name" value="dUTPase-like_sf"/>
</dbReference>
<dbReference type="SUPFAM" id="SSF64167">
    <property type="entry name" value="SurE-like"/>
    <property type="match status" value="1"/>
</dbReference>
<dbReference type="GO" id="GO:0008252">
    <property type="term" value="F:nucleotidase activity"/>
    <property type="evidence" value="ECO:0007669"/>
    <property type="project" value="InterPro"/>
</dbReference>
<dbReference type="Proteomes" id="UP000289738">
    <property type="component" value="Chromosome B10"/>
</dbReference>
<name>A0A444X4D1_ARAHY</name>
<evidence type="ECO:0000259" key="4">
    <source>
        <dbReference type="Pfam" id="PF01975"/>
    </source>
</evidence>
<dbReference type="AlphaFoldDB" id="A0A444X4D1"/>
<evidence type="ECO:0000256" key="1">
    <source>
        <dbReference type="ARBA" id="ARBA00011062"/>
    </source>
</evidence>
<comment type="similarity">
    <text evidence="1">Belongs to the SurE nucleotidase family.</text>
</comment>
<gene>
    <name evidence="5" type="ORF">Ahy_B10g103916</name>
</gene>
<evidence type="ECO:0000256" key="3">
    <source>
        <dbReference type="ARBA" id="ARBA00022801"/>
    </source>
</evidence>
<evidence type="ECO:0000313" key="5">
    <source>
        <dbReference type="EMBL" id="RYQ84524.1"/>
    </source>
</evidence>
<organism evidence="5 6">
    <name type="scientific">Arachis hypogaea</name>
    <name type="common">Peanut</name>
    <dbReference type="NCBI Taxonomy" id="3818"/>
    <lineage>
        <taxon>Eukaryota</taxon>
        <taxon>Viridiplantae</taxon>
        <taxon>Streptophyta</taxon>
        <taxon>Embryophyta</taxon>
        <taxon>Tracheophyta</taxon>
        <taxon>Spermatophyta</taxon>
        <taxon>Magnoliopsida</taxon>
        <taxon>eudicotyledons</taxon>
        <taxon>Gunneridae</taxon>
        <taxon>Pentapetalae</taxon>
        <taxon>rosids</taxon>
        <taxon>fabids</taxon>
        <taxon>Fabales</taxon>
        <taxon>Fabaceae</taxon>
        <taxon>Papilionoideae</taxon>
        <taxon>50 kb inversion clade</taxon>
        <taxon>dalbergioids sensu lato</taxon>
        <taxon>Dalbergieae</taxon>
        <taxon>Pterocarpus clade</taxon>
        <taxon>Arachis</taxon>
    </lineage>
</organism>
<dbReference type="Gene3D" id="3.40.1210.10">
    <property type="entry name" value="Survival protein SurE-like phosphatase/nucleotidase"/>
    <property type="match status" value="1"/>
</dbReference>
<dbReference type="InterPro" id="IPR002828">
    <property type="entry name" value="SurE-like_Pase/nucleotidase"/>
</dbReference>
<dbReference type="PANTHER" id="PTHR30457">
    <property type="entry name" value="5'-NUCLEOTIDASE SURE"/>
    <property type="match status" value="1"/>
</dbReference>
<evidence type="ECO:0000256" key="2">
    <source>
        <dbReference type="ARBA" id="ARBA00022723"/>
    </source>
</evidence>
<protein>
    <recommendedName>
        <fullName evidence="4">Survival protein SurE-like phosphatase/nucleotidase domain-containing protein</fullName>
    </recommendedName>
</protein>
<feature type="domain" description="Survival protein SurE-like phosphatase/nucleotidase" evidence="4">
    <location>
        <begin position="144"/>
        <end position="203"/>
    </location>
</feature>
<proteinExistence type="inferred from homology"/>
<dbReference type="InterPro" id="IPR030048">
    <property type="entry name" value="SurE"/>
</dbReference>
<keyword evidence="6" id="KW-1185">Reference proteome</keyword>
<dbReference type="STRING" id="3818.A0A444X4D1"/>